<accession>A0AAE1KJB7</accession>
<protein>
    <submittedName>
        <fullName evidence="1">Uncharacterized protein</fullName>
    </submittedName>
</protein>
<reference evidence="1" key="1">
    <citation type="submission" date="2023-10" db="EMBL/GenBank/DDBJ databases">
        <title>Genome assemblies of two species of porcelain crab, Petrolisthes cinctipes and Petrolisthes manimaculis (Anomura: Porcellanidae).</title>
        <authorList>
            <person name="Angst P."/>
        </authorList>
    </citation>
    <scope>NUCLEOTIDE SEQUENCE</scope>
    <source>
        <strain evidence="1">PB745_01</strain>
        <tissue evidence="1">Gill</tissue>
    </source>
</reference>
<gene>
    <name evidence="1" type="ORF">Pcinc_020841</name>
</gene>
<keyword evidence="2" id="KW-1185">Reference proteome</keyword>
<evidence type="ECO:0000313" key="2">
    <source>
        <dbReference type="Proteomes" id="UP001286313"/>
    </source>
</evidence>
<name>A0AAE1KJB7_PETCI</name>
<proteinExistence type="predicted"/>
<dbReference type="EMBL" id="JAWQEG010002126">
    <property type="protein sequence ID" value="KAK3874207.1"/>
    <property type="molecule type" value="Genomic_DNA"/>
</dbReference>
<evidence type="ECO:0000313" key="1">
    <source>
        <dbReference type="EMBL" id="KAK3874207.1"/>
    </source>
</evidence>
<dbReference type="AlphaFoldDB" id="A0AAE1KJB7"/>
<organism evidence="1 2">
    <name type="scientific">Petrolisthes cinctipes</name>
    <name type="common">Flat porcelain crab</name>
    <dbReference type="NCBI Taxonomy" id="88211"/>
    <lineage>
        <taxon>Eukaryota</taxon>
        <taxon>Metazoa</taxon>
        <taxon>Ecdysozoa</taxon>
        <taxon>Arthropoda</taxon>
        <taxon>Crustacea</taxon>
        <taxon>Multicrustacea</taxon>
        <taxon>Malacostraca</taxon>
        <taxon>Eumalacostraca</taxon>
        <taxon>Eucarida</taxon>
        <taxon>Decapoda</taxon>
        <taxon>Pleocyemata</taxon>
        <taxon>Anomura</taxon>
        <taxon>Galatheoidea</taxon>
        <taxon>Porcellanidae</taxon>
        <taxon>Petrolisthes</taxon>
    </lineage>
</organism>
<sequence length="72" mass="8204">MDSIQAAVKEHIQGKLREISSTLDEERRELSILLRSFMSNTVVRTSSLDPHNAVTIELQAKFRPVTKQLLIL</sequence>
<dbReference type="Proteomes" id="UP001286313">
    <property type="component" value="Unassembled WGS sequence"/>
</dbReference>
<comment type="caution">
    <text evidence="1">The sequence shown here is derived from an EMBL/GenBank/DDBJ whole genome shotgun (WGS) entry which is preliminary data.</text>
</comment>